<accession>A0ACB8E1U0</accession>
<dbReference type="EMBL" id="CM023470">
    <property type="protein sequence ID" value="KAH7980486.1"/>
    <property type="molecule type" value="Genomic_DNA"/>
</dbReference>
<organism evidence="1 2">
    <name type="scientific">Dermacentor silvarum</name>
    <name type="common">Tick</name>
    <dbReference type="NCBI Taxonomy" id="543639"/>
    <lineage>
        <taxon>Eukaryota</taxon>
        <taxon>Metazoa</taxon>
        <taxon>Ecdysozoa</taxon>
        <taxon>Arthropoda</taxon>
        <taxon>Chelicerata</taxon>
        <taxon>Arachnida</taxon>
        <taxon>Acari</taxon>
        <taxon>Parasitiformes</taxon>
        <taxon>Ixodida</taxon>
        <taxon>Ixodoidea</taxon>
        <taxon>Ixodidae</taxon>
        <taxon>Rhipicephalinae</taxon>
        <taxon>Dermacentor</taxon>
    </lineage>
</organism>
<evidence type="ECO:0000313" key="2">
    <source>
        <dbReference type="Proteomes" id="UP000821865"/>
    </source>
</evidence>
<gene>
    <name evidence="1" type="ORF">HPB49_016590</name>
</gene>
<reference evidence="1" key="1">
    <citation type="submission" date="2020-05" db="EMBL/GenBank/DDBJ databases">
        <title>Large-scale comparative analyses of tick genomes elucidate their genetic diversity and vector capacities.</title>
        <authorList>
            <person name="Jia N."/>
            <person name="Wang J."/>
            <person name="Shi W."/>
            <person name="Du L."/>
            <person name="Sun Y."/>
            <person name="Zhan W."/>
            <person name="Jiang J."/>
            <person name="Wang Q."/>
            <person name="Zhang B."/>
            <person name="Ji P."/>
            <person name="Sakyi L.B."/>
            <person name="Cui X."/>
            <person name="Yuan T."/>
            <person name="Jiang B."/>
            <person name="Yang W."/>
            <person name="Lam T.T.-Y."/>
            <person name="Chang Q."/>
            <person name="Ding S."/>
            <person name="Wang X."/>
            <person name="Zhu J."/>
            <person name="Ruan X."/>
            <person name="Zhao L."/>
            <person name="Wei J."/>
            <person name="Que T."/>
            <person name="Du C."/>
            <person name="Cheng J."/>
            <person name="Dai P."/>
            <person name="Han X."/>
            <person name="Huang E."/>
            <person name="Gao Y."/>
            <person name="Liu J."/>
            <person name="Shao H."/>
            <person name="Ye R."/>
            <person name="Li L."/>
            <person name="Wei W."/>
            <person name="Wang X."/>
            <person name="Wang C."/>
            <person name="Yang T."/>
            <person name="Huo Q."/>
            <person name="Li W."/>
            <person name="Guo W."/>
            <person name="Chen H."/>
            <person name="Zhou L."/>
            <person name="Ni X."/>
            <person name="Tian J."/>
            <person name="Zhou Y."/>
            <person name="Sheng Y."/>
            <person name="Liu T."/>
            <person name="Pan Y."/>
            <person name="Xia L."/>
            <person name="Li J."/>
            <person name="Zhao F."/>
            <person name="Cao W."/>
        </authorList>
    </citation>
    <scope>NUCLEOTIDE SEQUENCE</scope>
    <source>
        <strain evidence="1">Dsil-2018</strain>
    </source>
</reference>
<evidence type="ECO:0000313" key="1">
    <source>
        <dbReference type="EMBL" id="KAH7980486.1"/>
    </source>
</evidence>
<comment type="caution">
    <text evidence="1">The sequence shown here is derived from an EMBL/GenBank/DDBJ whole genome shotgun (WGS) entry which is preliminary data.</text>
</comment>
<dbReference type="Proteomes" id="UP000821865">
    <property type="component" value="Chromosome 1"/>
</dbReference>
<protein>
    <submittedName>
        <fullName evidence="1">Uncharacterized protein</fullName>
    </submittedName>
</protein>
<sequence>MLPVYQQLPQASLLQRCMGAKTQNASESFLSVLWSLMPKEQHTSLIAVETALHDTVLRYNAGCCKATEIISVSVGLQSGHLAIHRALEKDAQCLKKNTKRHQEKMETRRNRKRVHKYTPSYSAGAF</sequence>
<keyword evidence="2" id="KW-1185">Reference proteome</keyword>
<proteinExistence type="predicted"/>
<name>A0ACB8E1U0_DERSI</name>